<accession>A0A1Q9EE41</accession>
<dbReference type="EMBL" id="LSRX01000178">
    <property type="protein sequence ID" value="OLQ05668.1"/>
    <property type="molecule type" value="Genomic_DNA"/>
</dbReference>
<comment type="caution">
    <text evidence="3">The sequence shown here is derived from an EMBL/GenBank/DDBJ whole genome shotgun (WGS) entry which is preliminary data.</text>
</comment>
<gene>
    <name evidence="3" type="ORF">AK812_SmicGene11107</name>
</gene>
<evidence type="ECO:0000313" key="4">
    <source>
        <dbReference type="Proteomes" id="UP000186817"/>
    </source>
</evidence>
<protein>
    <submittedName>
        <fullName evidence="3">Uncharacterized protein</fullName>
    </submittedName>
</protein>
<dbReference type="AlphaFoldDB" id="A0A1Q9EE41"/>
<sequence length="254" mass="28095">MMIVIAAGCLNLVSVVTDVFKFHRGSRDQKVQQCRAEPHPLDPYQCEGTAYVSFRDKATALKVDELFYVIFARFEVFQALRAPLKFPASLHDKDKTNDPQYLVKDKTNDPQYLVKAKFFNRQLLYIARQLHVQALELSEPDFADPAGAEAAAFRAPKGRGGVPMPQKTFGVLTRQVPAEVASGESYPEFLGQPPLDELFALELRRPMASPAPGPDGESGTDAAADEEGSEAAVLRDRRCGVELLQRMNGYDSTS</sequence>
<evidence type="ECO:0000256" key="1">
    <source>
        <dbReference type="SAM" id="MobiDB-lite"/>
    </source>
</evidence>
<reference evidence="3 4" key="1">
    <citation type="submission" date="2016-02" db="EMBL/GenBank/DDBJ databases">
        <title>Genome analysis of coral dinoflagellate symbionts highlights evolutionary adaptations to a symbiotic lifestyle.</title>
        <authorList>
            <person name="Aranda M."/>
            <person name="Li Y."/>
            <person name="Liew Y.J."/>
            <person name="Baumgarten S."/>
            <person name="Simakov O."/>
            <person name="Wilson M."/>
            <person name="Piel J."/>
            <person name="Ashoor H."/>
            <person name="Bougouffa S."/>
            <person name="Bajic V.B."/>
            <person name="Ryu T."/>
            <person name="Ravasi T."/>
            <person name="Bayer T."/>
            <person name="Micklem G."/>
            <person name="Kim H."/>
            <person name="Bhak J."/>
            <person name="Lajeunesse T.C."/>
            <person name="Voolstra C.R."/>
        </authorList>
    </citation>
    <scope>NUCLEOTIDE SEQUENCE [LARGE SCALE GENOMIC DNA]</scope>
    <source>
        <strain evidence="3 4">CCMP2467</strain>
    </source>
</reference>
<keyword evidence="2" id="KW-0732">Signal</keyword>
<organism evidence="3 4">
    <name type="scientific">Symbiodinium microadriaticum</name>
    <name type="common">Dinoflagellate</name>
    <name type="synonym">Zooxanthella microadriatica</name>
    <dbReference type="NCBI Taxonomy" id="2951"/>
    <lineage>
        <taxon>Eukaryota</taxon>
        <taxon>Sar</taxon>
        <taxon>Alveolata</taxon>
        <taxon>Dinophyceae</taxon>
        <taxon>Suessiales</taxon>
        <taxon>Symbiodiniaceae</taxon>
        <taxon>Symbiodinium</taxon>
    </lineage>
</organism>
<feature type="signal peptide" evidence="2">
    <location>
        <begin position="1"/>
        <end position="17"/>
    </location>
</feature>
<evidence type="ECO:0000256" key="2">
    <source>
        <dbReference type="SAM" id="SignalP"/>
    </source>
</evidence>
<evidence type="ECO:0000313" key="3">
    <source>
        <dbReference type="EMBL" id="OLQ05668.1"/>
    </source>
</evidence>
<dbReference type="OrthoDB" id="445765at2759"/>
<name>A0A1Q9EE41_SYMMI</name>
<feature type="chain" id="PRO_5012683552" evidence="2">
    <location>
        <begin position="18"/>
        <end position="254"/>
    </location>
</feature>
<dbReference type="Proteomes" id="UP000186817">
    <property type="component" value="Unassembled WGS sequence"/>
</dbReference>
<keyword evidence="4" id="KW-1185">Reference proteome</keyword>
<feature type="region of interest" description="Disordered" evidence="1">
    <location>
        <begin position="206"/>
        <end position="238"/>
    </location>
</feature>
<proteinExistence type="predicted"/>